<evidence type="ECO:0000256" key="1">
    <source>
        <dbReference type="ARBA" id="ARBA00007657"/>
    </source>
</evidence>
<dbReference type="AlphaFoldDB" id="A0AAD9FTJ8"/>
<keyword evidence="2" id="KW-0677">Repeat</keyword>
<dbReference type="InterPro" id="IPR016024">
    <property type="entry name" value="ARM-type_fold"/>
</dbReference>
<evidence type="ECO:0000313" key="7">
    <source>
        <dbReference type="Proteomes" id="UP001182556"/>
    </source>
</evidence>
<dbReference type="InterPro" id="IPR013932">
    <property type="entry name" value="TATA-bd_TIP120"/>
</dbReference>
<dbReference type="InterPro" id="IPR011989">
    <property type="entry name" value="ARM-like"/>
</dbReference>
<dbReference type="Proteomes" id="UP001182556">
    <property type="component" value="Unassembled WGS sequence"/>
</dbReference>
<dbReference type="PANTHER" id="PTHR12696">
    <property type="entry name" value="TIP120"/>
    <property type="match status" value="1"/>
</dbReference>
<dbReference type="EMBL" id="JAODAN010000002">
    <property type="protein sequence ID" value="KAK1926054.1"/>
    <property type="molecule type" value="Genomic_DNA"/>
</dbReference>
<dbReference type="GO" id="GO:0010265">
    <property type="term" value="P:SCF complex assembly"/>
    <property type="evidence" value="ECO:0007669"/>
    <property type="project" value="InterPro"/>
</dbReference>
<name>A0AAD9FTJ8_PAPLA</name>
<organism evidence="6 7">
    <name type="scientific">Papiliotrema laurentii</name>
    <name type="common">Cryptococcus laurentii</name>
    <dbReference type="NCBI Taxonomy" id="5418"/>
    <lineage>
        <taxon>Eukaryota</taxon>
        <taxon>Fungi</taxon>
        <taxon>Dikarya</taxon>
        <taxon>Basidiomycota</taxon>
        <taxon>Agaricomycotina</taxon>
        <taxon>Tremellomycetes</taxon>
        <taxon>Tremellales</taxon>
        <taxon>Rhynchogastremaceae</taxon>
        <taxon>Papiliotrema</taxon>
    </lineage>
</organism>
<feature type="region of interest" description="Disordered" evidence="4">
    <location>
        <begin position="341"/>
        <end position="362"/>
    </location>
</feature>
<dbReference type="InterPro" id="IPR039852">
    <property type="entry name" value="CAND1/CAND2"/>
</dbReference>
<comment type="caution">
    <text evidence="6">The sequence shown here is derived from an EMBL/GenBank/DDBJ whole genome shotgun (WGS) entry which is preliminary data.</text>
</comment>
<comment type="similarity">
    <text evidence="1">Belongs to the CAND family.</text>
</comment>
<dbReference type="Pfam" id="PF08623">
    <property type="entry name" value="TIP120"/>
    <property type="match status" value="1"/>
</dbReference>
<proteinExistence type="inferred from homology"/>
<keyword evidence="3" id="KW-0833">Ubl conjugation pathway</keyword>
<dbReference type="Gene3D" id="1.25.10.10">
    <property type="entry name" value="Leucine-rich Repeat Variant"/>
    <property type="match status" value="1"/>
</dbReference>
<evidence type="ECO:0000259" key="5">
    <source>
        <dbReference type="Pfam" id="PF08623"/>
    </source>
</evidence>
<accession>A0AAD9FTJ8</accession>
<feature type="domain" description="TATA-binding protein interacting (TIP20)" evidence="5">
    <location>
        <begin position="1097"/>
        <end position="1258"/>
    </location>
</feature>
<reference evidence="6" key="1">
    <citation type="submission" date="2023-02" db="EMBL/GenBank/DDBJ databases">
        <title>Identification and recombinant expression of a fungal hydrolase from Papiliotrema laurentii that hydrolyzes apple cutin and clears colloidal polyester polyurethane.</title>
        <authorList>
            <consortium name="DOE Joint Genome Institute"/>
            <person name="Roman V.A."/>
            <person name="Bojanowski C."/>
            <person name="Crable B.R."/>
            <person name="Wagner D.N."/>
            <person name="Hung C.S."/>
            <person name="Nadeau L.J."/>
            <person name="Schratz L."/>
            <person name="Haridas S."/>
            <person name="Pangilinan J."/>
            <person name="Lipzen A."/>
            <person name="Na H."/>
            <person name="Yan M."/>
            <person name="Ng V."/>
            <person name="Grigoriev I.V."/>
            <person name="Spatafora J.W."/>
            <person name="Barlow D."/>
            <person name="Biffinger J."/>
            <person name="Kelley-Loughnane N."/>
            <person name="Varaljay V.A."/>
            <person name="Crookes-Goodson W.J."/>
        </authorList>
    </citation>
    <scope>NUCLEOTIDE SEQUENCE</scope>
    <source>
        <strain evidence="6">5307AH</strain>
    </source>
</reference>
<dbReference type="SUPFAM" id="SSF48371">
    <property type="entry name" value="ARM repeat"/>
    <property type="match status" value="1"/>
</dbReference>
<evidence type="ECO:0000313" key="6">
    <source>
        <dbReference type="EMBL" id="KAK1926054.1"/>
    </source>
</evidence>
<evidence type="ECO:0000256" key="4">
    <source>
        <dbReference type="SAM" id="MobiDB-lite"/>
    </source>
</evidence>
<keyword evidence="7" id="KW-1185">Reference proteome</keyword>
<sequence>MSIATRSKISSSYGEYKKKFEEADFDLRQQALYDLGNDIRAVHLASSTSKKTPDNTYADEHVEKQFTNDVLQLVLHDSNSGVKNEAVKCLETMTAKSRPNSVTTIIRGLLEGLVSSEEETRDIACPALKRVIQAIPDDTAQLSQNIDLVIKKVFAILTSTSPSPDPQIASELLQILKDIFLRFPDRIAASPDSQSAALSSLISILSTSRNNSIRKRATEAVPALISTNPSIFSIEFPQQLEAGLRQDGDVGNAWIGLVAALAKEQTLVAKLGGMVTEGKIINIILEHTADTEQVDSVEAALVTIESLILRCPTEISPYIPQILQRALELVRYDPNYVELSDDDVDMNGDDDDEDDDFEEDAYSDEEDLSWKIRRSAAKVLYALIGTRNELIVEFFKTAAPVLIARFSEREDSVRLEILSAVEALLKQTAQARAADAAANGRNKRKRSEGMDEDVSEETALKYLTQSHGQLLSATLKQLKSKNVQTRQQCFVLLRQADEALNGGLEGEADAICEAAASAVRSVDSATSSSLAMAALSFLASFFRHHSARVYAAHLNSLVPAIIRCMKDNLQRVNFEAFNAASALAQSLRPQGSASPLAVNYSSPIQQLFQATTETLGDSSVDGEVRERAMETLGHLLVHEGDALTSSFGSCLPLITARLGTETTALTAVNVIGRIAESPLCKGPEFESWLLDALPEVVVALRKTRRSSSKNAEFACLQSILSRVGRSLPTGTAEALVAELKPFIDAPLGLSTISLILSLQPSARSAVERQILPQVYELVKTPSIHPQAVDALAGFFGTFVEGEPRSVNQLAQTLVANLGGATQLPDATQGGTSIYATTARCIGTAVQHSQGNGQDILASFQQTIKSNKGSEADTYLALLCVGEIGRSVDLSANQDLFAQVLGYFDNGSEEVRSAAAFAAGNLAVGAPQTYLPPIVNQIQSTTSEAQRLLVLHALKEVILHSPAAQLESLADSLWQPLFAEVDTTEAASKKSKKPKVGGTDIGDDGIRNVKAACIGKLTTTAPAKYLPQLQSLLQSSPRNRAIVAAAVRYTFIDTSSAYDELIAPIIIDFLSLMHDENLIVRRLSLASLNAALQNKPHLVIDRLATLQPFLYQETVVKPELQREVQMGPFKMVEDDGLENRKTAYETMYTLLGTCFTKVDIPTFTDRVIAALKDVNEVKVLGLMLLLRLGQLAPASIIPRLDEVAESLKVIMKDVEVKEDTVKQDLERKEEMQRSTLRTAVPLYRISGPAQAPVFHAFVNGLLAKNEWKEYRDYEG</sequence>
<evidence type="ECO:0000256" key="2">
    <source>
        <dbReference type="ARBA" id="ARBA00022737"/>
    </source>
</evidence>
<gene>
    <name evidence="6" type="ORF">DB88DRAFT_480521</name>
</gene>
<evidence type="ECO:0000256" key="3">
    <source>
        <dbReference type="ARBA" id="ARBA00022786"/>
    </source>
</evidence>
<dbReference type="Pfam" id="PF25782">
    <property type="entry name" value="TPR_CAND1"/>
    <property type="match status" value="1"/>
</dbReference>
<protein>
    <submittedName>
        <fullName evidence="6">TIP120-family protein TIP120B</fullName>
    </submittedName>
</protein>